<evidence type="ECO:0000259" key="3">
    <source>
        <dbReference type="PROSITE" id="PS51464"/>
    </source>
</evidence>
<protein>
    <recommendedName>
        <fullName evidence="3">SIS domain-containing protein</fullName>
    </recommendedName>
</protein>
<dbReference type="EMBL" id="MFGA01000006">
    <property type="protein sequence ID" value="OGF21423.1"/>
    <property type="molecule type" value="Genomic_DNA"/>
</dbReference>
<dbReference type="SUPFAM" id="SSF53697">
    <property type="entry name" value="SIS domain"/>
    <property type="match status" value="1"/>
</dbReference>
<sequence>MKNLNNKEQIKRLDKNNVLGSIEFLGKQCDQAWGEVKKIKIPASYKQVQNIIVAGMGGSALGADIINAVFADRLKFPIHVVRDYSLPRYVGPKTLLILSSYSGSTEETLTVGIEGAKRKAKIIGIATGGKLGVFLKEKKYPAYVFEPKNNPSNEPRMGLGYSIVGQMGLLQGCGLLKISDSEVKEVVEVIRAFSEEFGVESSTNLAKDFAEKLKKRLPILVGSEFLAGNAHAIANQINENAKCFANYFISPELNHHLMEGLKNPMTNRKNLKFVLINSKLYHPRNQKRYEVLKEVLRGNRIDFIEYLPKSETKLAQSFEILVFGSYLSFYLAMLYDVDPSLIPWVKLFKERLK</sequence>
<gene>
    <name evidence="4" type="ORF">A2257_00505</name>
</gene>
<dbReference type="GO" id="GO:0005975">
    <property type="term" value="P:carbohydrate metabolic process"/>
    <property type="evidence" value="ECO:0007669"/>
    <property type="project" value="InterPro"/>
</dbReference>
<dbReference type="GO" id="GO:0004476">
    <property type="term" value="F:mannose-6-phosphate isomerase activity"/>
    <property type="evidence" value="ECO:0007669"/>
    <property type="project" value="InterPro"/>
</dbReference>
<evidence type="ECO:0000256" key="1">
    <source>
        <dbReference type="ARBA" id="ARBA00010523"/>
    </source>
</evidence>
<dbReference type="GO" id="GO:0097367">
    <property type="term" value="F:carbohydrate derivative binding"/>
    <property type="evidence" value="ECO:0007669"/>
    <property type="project" value="InterPro"/>
</dbReference>
<dbReference type="InterPro" id="IPR019490">
    <property type="entry name" value="Glu6P/Mann6P_isomerase_C"/>
</dbReference>
<reference evidence="4 5" key="1">
    <citation type="journal article" date="2016" name="Nat. Commun.">
        <title>Thousands of microbial genomes shed light on interconnected biogeochemical processes in an aquifer system.</title>
        <authorList>
            <person name="Anantharaman K."/>
            <person name="Brown C.T."/>
            <person name="Hug L.A."/>
            <person name="Sharon I."/>
            <person name="Castelle C.J."/>
            <person name="Probst A.J."/>
            <person name="Thomas B.C."/>
            <person name="Singh A."/>
            <person name="Wilkins M.J."/>
            <person name="Karaoz U."/>
            <person name="Brodie E.L."/>
            <person name="Williams K.H."/>
            <person name="Hubbard S.S."/>
            <person name="Banfield J.F."/>
        </authorList>
    </citation>
    <scope>NUCLEOTIDE SEQUENCE [LARGE SCALE GENOMIC DNA]</scope>
</reference>
<proteinExistence type="inferred from homology"/>
<dbReference type="GO" id="GO:0004347">
    <property type="term" value="F:glucose-6-phosphate isomerase activity"/>
    <property type="evidence" value="ECO:0007669"/>
    <property type="project" value="InterPro"/>
</dbReference>
<accession>A0A1F5S4R4</accession>
<comment type="similarity">
    <text evidence="1">Belongs to the PGI/PMI family.</text>
</comment>
<dbReference type="Proteomes" id="UP000177407">
    <property type="component" value="Unassembled WGS sequence"/>
</dbReference>
<evidence type="ECO:0000313" key="5">
    <source>
        <dbReference type="Proteomes" id="UP000177407"/>
    </source>
</evidence>
<dbReference type="PROSITE" id="PS51464">
    <property type="entry name" value="SIS"/>
    <property type="match status" value="1"/>
</dbReference>
<dbReference type="Gene3D" id="3.40.50.10490">
    <property type="entry name" value="Glucose-6-phosphate isomerase like protein, domain 1"/>
    <property type="match status" value="2"/>
</dbReference>
<dbReference type="InterPro" id="IPR001347">
    <property type="entry name" value="SIS_dom"/>
</dbReference>
<keyword evidence="2" id="KW-0413">Isomerase</keyword>
<dbReference type="InterPro" id="IPR046348">
    <property type="entry name" value="SIS_dom_sf"/>
</dbReference>
<comment type="caution">
    <text evidence="4">The sequence shown here is derived from an EMBL/GenBank/DDBJ whole genome shotgun (WGS) entry which is preliminary data.</text>
</comment>
<evidence type="ECO:0000313" key="4">
    <source>
        <dbReference type="EMBL" id="OGF21423.1"/>
    </source>
</evidence>
<evidence type="ECO:0000256" key="2">
    <source>
        <dbReference type="ARBA" id="ARBA00023235"/>
    </source>
</evidence>
<dbReference type="AlphaFoldDB" id="A0A1F5S4R4"/>
<dbReference type="Pfam" id="PF10432">
    <property type="entry name" value="bact-PGI_C"/>
    <property type="match status" value="1"/>
</dbReference>
<dbReference type="GO" id="GO:1901135">
    <property type="term" value="P:carbohydrate derivative metabolic process"/>
    <property type="evidence" value="ECO:0007669"/>
    <property type="project" value="InterPro"/>
</dbReference>
<organism evidence="4 5">
    <name type="scientific">Candidatus Falkowbacteria bacterium RIFOXYA2_FULL_38_12</name>
    <dbReference type="NCBI Taxonomy" id="1797993"/>
    <lineage>
        <taxon>Bacteria</taxon>
        <taxon>Candidatus Falkowiibacteriota</taxon>
    </lineage>
</organism>
<name>A0A1F5S4R4_9BACT</name>
<feature type="domain" description="SIS" evidence="3">
    <location>
        <begin position="41"/>
        <end position="186"/>
    </location>
</feature>
<dbReference type="CDD" id="cd05637">
    <property type="entry name" value="SIS_PGI_PMI_2"/>
    <property type="match status" value="1"/>
</dbReference>